<dbReference type="InterPro" id="IPR036736">
    <property type="entry name" value="ACP-like_sf"/>
</dbReference>
<organism evidence="1 2">
    <name type="scientific">Candidatus Desulfovibrio intestinipullorum</name>
    <dbReference type="NCBI Taxonomy" id="2838536"/>
    <lineage>
        <taxon>Bacteria</taxon>
        <taxon>Pseudomonadati</taxon>
        <taxon>Thermodesulfobacteriota</taxon>
        <taxon>Desulfovibrionia</taxon>
        <taxon>Desulfovibrionales</taxon>
        <taxon>Desulfovibrionaceae</taxon>
        <taxon>Desulfovibrio</taxon>
    </lineage>
</organism>
<proteinExistence type="predicted"/>
<reference evidence="1" key="1">
    <citation type="journal article" date="2021" name="PeerJ">
        <title>Extensive microbial diversity within the chicken gut microbiome revealed by metagenomics and culture.</title>
        <authorList>
            <person name="Gilroy R."/>
            <person name="Ravi A."/>
            <person name="Getino M."/>
            <person name="Pursley I."/>
            <person name="Horton D.L."/>
            <person name="Alikhan N.F."/>
            <person name="Baker D."/>
            <person name="Gharbi K."/>
            <person name="Hall N."/>
            <person name="Watson M."/>
            <person name="Adriaenssens E.M."/>
            <person name="Foster-Nyarko E."/>
            <person name="Jarju S."/>
            <person name="Secka A."/>
            <person name="Antonio M."/>
            <person name="Oren A."/>
            <person name="Chaudhuri R.R."/>
            <person name="La Ragione R."/>
            <person name="Hildebrand F."/>
            <person name="Pallen M.J."/>
        </authorList>
    </citation>
    <scope>NUCLEOTIDE SEQUENCE</scope>
    <source>
        <strain evidence="1">ChiHecec2B26-446</strain>
    </source>
</reference>
<evidence type="ECO:0000313" key="1">
    <source>
        <dbReference type="EMBL" id="HIW01312.1"/>
    </source>
</evidence>
<accession>A0A9D1TQP6</accession>
<evidence type="ECO:0000313" key="2">
    <source>
        <dbReference type="Proteomes" id="UP000886752"/>
    </source>
</evidence>
<protein>
    <recommendedName>
        <fullName evidence="3">Acyl carrier protein</fullName>
    </recommendedName>
</protein>
<dbReference type="EMBL" id="DXHV01000077">
    <property type="protein sequence ID" value="HIW01312.1"/>
    <property type="molecule type" value="Genomic_DNA"/>
</dbReference>
<gene>
    <name evidence="1" type="ORF">H9894_09040</name>
</gene>
<dbReference type="SUPFAM" id="SSF47336">
    <property type="entry name" value="ACP-like"/>
    <property type="match status" value="1"/>
</dbReference>
<reference evidence="1" key="2">
    <citation type="submission" date="2021-04" db="EMBL/GenBank/DDBJ databases">
        <authorList>
            <person name="Gilroy R."/>
        </authorList>
    </citation>
    <scope>NUCLEOTIDE SEQUENCE</scope>
    <source>
        <strain evidence="1">ChiHecec2B26-446</strain>
    </source>
</reference>
<dbReference type="Proteomes" id="UP000886752">
    <property type="component" value="Unassembled WGS sequence"/>
</dbReference>
<comment type="caution">
    <text evidence="1">The sequence shown here is derived from an EMBL/GenBank/DDBJ whole genome shotgun (WGS) entry which is preliminary data.</text>
</comment>
<sequence>MEQAEALRCVCSVVEEIFEREQGSLSGRTLLMQDLPCESIDLLEIAARISQAAGREVDDEALFLKSLRSRLAEEPASEASTLLACEYPWLSRERCGEILEELRSPAPFLRLQDMADYLAFLLNGRPSCSV</sequence>
<dbReference type="Gene3D" id="1.10.1200.10">
    <property type="entry name" value="ACP-like"/>
    <property type="match status" value="1"/>
</dbReference>
<dbReference type="AlphaFoldDB" id="A0A9D1TQP6"/>
<evidence type="ECO:0008006" key="3">
    <source>
        <dbReference type="Google" id="ProtNLM"/>
    </source>
</evidence>
<name>A0A9D1TQP6_9BACT</name>